<dbReference type="Gene3D" id="1.10.357.10">
    <property type="entry name" value="Tetracycline Repressor, domain 2"/>
    <property type="match status" value="1"/>
</dbReference>
<reference evidence="6 7" key="1">
    <citation type="submission" date="2018-10" db="EMBL/GenBank/DDBJ databases">
        <authorList>
            <person name="Li J."/>
        </authorList>
    </citation>
    <scope>NUCLEOTIDE SEQUENCE [LARGE SCALE GENOMIC DNA]</scope>
    <source>
        <strain evidence="6 7">IF 016277</strain>
    </source>
</reference>
<comment type="caution">
    <text evidence="6">The sequence shown here is derived from an EMBL/GenBank/DDBJ whole genome shotgun (WGS) entry which is preliminary data.</text>
</comment>
<accession>A0A3L7A3E2</accession>
<keyword evidence="7" id="KW-1185">Reference proteome</keyword>
<dbReference type="InterPro" id="IPR023772">
    <property type="entry name" value="DNA-bd_HTH_TetR-type_CS"/>
</dbReference>
<dbReference type="InterPro" id="IPR009057">
    <property type="entry name" value="Homeodomain-like_sf"/>
</dbReference>
<organism evidence="6 7">
    <name type="scientific">Mycetocola tolaasinivorans</name>
    <dbReference type="NCBI Taxonomy" id="76635"/>
    <lineage>
        <taxon>Bacteria</taxon>
        <taxon>Bacillati</taxon>
        <taxon>Actinomycetota</taxon>
        <taxon>Actinomycetes</taxon>
        <taxon>Micrococcales</taxon>
        <taxon>Microbacteriaceae</taxon>
        <taxon>Mycetocola</taxon>
    </lineage>
</organism>
<keyword evidence="3" id="KW-0804">Transcription</keyword>
<dbReference type="Proteomes" id="UP000272503">
    <property type="component" value="Unassembled WGS sequence"/>
</dbReference>
<name>A0A3L7A3E2_9MICO</name>
<dbReference type="OrthoDB" id="8688418at2"/>
<dbReference type="InterPro" id="IPR050109">
    <property type="entry name" value="HTH-type_TetR-like_transc_reg"/>
</dbReference>
<dbReference type="Pfam" id="PF00440">
    <property type="entry name" value="TetR_N"/>
    <property type="match status" value="1"/>
</dbReference>
<dbReference type="PROSITE" id="PS01081">
    <property type="entry name" value="HTH_TETR_1"/>
    <property type="match status" value="1"/>
</dbReference>
<dbReference type="GO" id="GO:0003700">
    <property type="term" value="F:DNA-binding transcription factor activity"/>
    <property type="evidence" value="ECO:0007669"/>
    <property type="project" value="TreeGrafter"/>
</dbReference>
<evidence type="ECO:0000256" key="2">
    <source>
        <dbReference type="ARBA" id="ARBA00023125"/>
    </source>
</evidence>
<keyword evidence="2 4" id="KW-0238">DNA-binding</keyword>
<evidence type="ECO:0000256" key="3">
    <source>
        <dbReference type="ARBA" id="ARBA00023163"/>
    </source>
</evidence>
<dbReference type="SUPFAM" id="SSF46689">
    <property type="entry name" value="Homeodomain-like"/>
    <property type="match status" value="1"/>
</dbReference>
<dbReference type="RefSeq" id="WP_121649323.1">
    <property type="nucleotide sequence ID" value="NZ_RCUX01000010.1"/>
</dbReference>
<dbReference type="Pfam" id="PF17754">
    <property type="entry name" value="TetR_C_14"/>
    <property type="match status" value="1"/>
</dbReference>
<dbReference type="PANTHER" id="PTHR30055">
    <property type="entry name" value="HTH-TYPE TRANSCRIPTIONAL REGULATOR RUTR"/>
    <property type="match status" value="1"/>
</dbReference>
<keyword evidence="1" id="KW-0805">Transcription regulation</keyword>
<dbReference type="GO" id="GO:0000976">
    <property type="term" value="F:transcription cis-regulatory region binding"/>
    <property type="evidence" value="ECO:0007669"/>
    <property type="project" value="TreeGrafter"/>
</dbReference>
<dbReference type="InterPro" id="IPR041347">
    <property type="entry name" value="MftR_C"/>
</dbReference>
<protein>
    <submittedName>
        <fullName evidence="6">TetR family transcriptional regulator</fullName>
    </submittedName>
</protein>
<dbReference type="InterPro" id="IPR001647">
    <property type="entry name" value="HTH_TetR"/>
</dbReference>
<evidence type="ECO:0000256" key="4">
    <source>
        <dbReference type="PROSITE-ProRule" id="PRU00335"/>
    </source>
</evidence>
<dbReference type="EMBL" id="RCUX01000010">
    <property type="protein sequence ID" value="RLP74575.1"/>
    <property type="molecule type" value="Genomic_DNA"/>
</dbReference>
<dbReference type="AlphaFoldDB" id="A0A3L7A3E2"/>
<proteinExistence type="predicted"/>
<dbReference type="PANTHER" id="PTHR30055:SF238">
    <property type="entry name" value="MYCOFACTOCIN BIOSYNTHESIS TRANSCRIPTIONAL REGULATOR MFTR-RELATED"/>
    <property type="match status" value="1"/>
</dbReference>
<dbReference type="PROSITE" id="PS50977">
    <property type="entry name" value="HTH_TETR_2"/>
    <property type="match status" value="1"/>
</dbReference>
<evidence type="ECO:0000259" key="5">
    <source>
        <dbReference type="PROSITE" id="PS50977"/>
    </source>
</evidence>
<gene>
    <name evidence="6" type="ORF">D9V32_12880</name>
</gene>
<evidence type="ECO:0000256" key="1">
    <source>
        <dbReference type="ARBA" id="ARBA00023015"/>
    </source>
</evidence>
<evidence type="ECO:0000313" key="6">
    <source>
        <dbReference type="EMBL" id="RLP74575.1"/>
    </source>
</evidence>
<feature type="domain" description="HTH tetR-type" evidence="5">
    <location>
        <begin position="21"/>
        <end position="81"/>
    </location>
</feature>
<evidence type="ECO:0000313" key="7">
    <source>
        <dbReference type="Proteomes" id="UP000272503"/>
    </source>
</evidence>
<feature type="DNA-binding region" description="H-T-H motif" evidence="4">
    <location>
        <begin position="44"/>
        <end position="63"/>
    </location>
</feature>
<sequence length="216" mass="24692">MFFPSAGVPESELGLRERKRLATERTIERAALDLAQEHGYEGVTVEMICESAMVSPRTFFNYFGSKEGVFLGNTPPRPTPEMIDWFVNERPSTTLLDLVELFRWMMSTRNRTDPETMRERRALIHSTPDLAVREFARMAEAETELTALLQRRRDAAGIEGSDVFPDEPRVVVLLAFAIMHPAMHRWLENPDDASQETLIADSLSMIRRIIDEPTHS</sequence>